<feature type="compositionally biased region" description="Polar residues" evidence="2">
    <location>
        <begin position="421"/>
        <end position="440"/>
    </location>
</feature>
<organism evidence="5 6">
    <name type="scientific">Galerina marginata (strain CBS 339.88)</name>
    <dbReference type="NCBI Taxonomy" id="685588"/>
    <lineage>
        <taxon>Eukaryota</taxon>
        <taxon>Fungi</taxon>
        <taxon>Dikarya</taxon>
        <taxon>Basidiomycota</taxon>
        <taxon>Agaricomycotina</taxon>
        <taxon>Agaricomycetes</taxon>
        <taxon>Agaricomycetidae</taxon>
        <taxon>Agaricales</taxon>
        <taxon>Agaricineae</taxon>
        <taxon>Strophariaceae</taxon>
        <taxon>Galerina</taxon>
    </lineage>
</organism>
<feature type="compositionally biased region" description="Acidic residues" evidence="2">
    <location>
        <begin position="875"/>
        <end position="888"/>
    </location>
</feature>
<feature type="compositionally biased region" description="Basic residues" evidence="2">
    <location>
        <begin position="1172"/>
        <end position="1187"/>
    </location>
</feature>
<feature type="coiled-coil region" evidence="1">
    <location>
        <begin position="484"/>
        <end position="525"/>
    </location>
</feature>
<feature type="domain" description="EH" evidence="4">
    <location>
        <begin position="129"/>
        <end position="219"/>
    </location>
</feature>
<feature type="compositionally biased region" description="Basic and acidic residues" evidence="2">
    <location>
        <begin position="1161"/>
        <end position="1171"/>
    </location>
</feature>
<dbReference type="GO" id="GO:0005886">
    <property type="term" value="C:plasma membrane"/>
    <property type="evidence" value="ECO:0007669"/>
    <property type="project" value="TreeGrafter"/>
</dbReference>
<gene>
    <name evidence="5" type="ORF">GALMADRAFT_239245</name>
</gene>
<dbReference type="InterPro" id="IPR009060">
    <property type="entry name" value="UBA-like_sf"/>
</dbReference>
<dbReference type="SUPFAM" id="SSF47473">
    <property type="entry name" value="EF-hand"/>
    <property type="match status" value="3"/>
</dbReference>
<feature type="compositionally biased region" description="Low complexity" evidence="2">
    <location>
        <begin position="1053"/>
        <end position="1062"/>
    </location>
</feature>
<dbReference type="PROSITE" id="PS50030">
    <property type="entry name" value="UBA"/>
    <property type="match status" value="1"/>
</dbReference>
<dbReference type="GO" id="GO:0016197">
    <property type="term" value="P:endosomal transport"/>
    <property type="evidence" value="ECO:0007669"/>
    <property type="project" value="TreeGrafter"/>
</dbReference>
<dbReference type="Gene3D" id="1.10.8.10">
    <property type="entry name" value="DNA helicase RuvA subunit, C-terminal domain"/>
    <property type="match status" value="1"/>
</dbReference>
<feature type="region of interest" description="Disordered" evidence="2">
    <location>
        <begin position="1038"/>
        <end position="1064"/>
    </location>
</feature>
<reference evidence="6" key="1">
    <citation type="journal article" date="2014" name="Proc. Natl. Acad. Sci. U.S.A.">
        <title>Extensive sampling of basidiomycete genomes demonstrates inadequacy of the white-rot/brown-rot paradigm for wood decay fungi.</title>
        <authorList>
            <person name="Riley R."/>
            <person name="Salamov A.A."/>
            <person name="Brown D.W."/>
            <person name="Nagy L.G."/>
            <person name="Floudas D."/>
            <person name="Held B.W."/>
            <person name="Levasseur A."/>
            <person name="Lombard V."/>
            <person name="Morin E."/>
            <person name="Otillar R."/>
            <person name="Lindquist E.A."/>
            <person name="Sun H."/>
            <person name="LaButti K.M."/>
            <person name="Schmutz J."/>
            <person name="Jabbour D."/>
            <person name="Luo H."/>
            <person name="Baker S.E."/>
            <person name="Pisabarro A.G."/>
            <person name="Walton J.D."/>
            <person name="Blanchette R.A."/>
            <person name="Henrissat B."/>
            <person name="Martin F."/>
            <person name="Cullen D."/>
            <person name="Hibbett D.S."/>
            <person name="Grigoriev I.V."/>
        </authorList>
    </citation>
    <scope>NUCLEOTIDE SEQUENCE [LARGE SCALE GENOMIC DNA]</scope>
    <source>
        <strain evidence="6">CBS 339.88</strain>
    </source>
</reference>
<dbReference type="PANTHER" id="PTHR11216">
    <property type="entry name" value="EH DOMAIN"/>
    <property type="match status" value="1"/>
</dbReference>
<dbReference type="SMART" id="SM00165">
    <property type="entry name" value="UBA"/>
    <property type="match status" value="1"/>
</dbReference>
<dbReference type="InterPro" id="IPR011992">
    <property type="entry name" value="EF-hand-dom_pair"/>
</dbReference>
<evidence type="ECO:0000313" key="6">
    <source>
        <dbReference type="Proteomes" id="UP000027222"/>
    </source>
</evidence>
<feature type="region of interest" description="Disordered" evidence="2">
    <location>
        <begin position="791"/>
        <end position="905"/>
    </location>
</feature>
<dbReference type="SUPFAM" id="SSF46934">
    <property type="entry name" value="UBA-like"/>
    <property type="match status" value="1"/>
</dbReference>
<feature type="compositionally biased region" description="Low complexity" evidence="2">
    <location>
        <begin position="1119"/>
        <end position="1129"/>
    </location>
</feature>
<dbReference type="Proteomes" id="UP000027222">
    <property type="component" value="Unassembled WGS sequence"/>
</dbReference>
<dbReference type="SMART" id="SM00027">
    <property type="entry name" value="EH"/>
    <property type="match status" value="3"/>
</dbReference>
<dbReference type="STRING" id="685588.A0A067TG96"/>
<dbReference type="EMBL" id="KL142370">
    <property type="protein sequence ID" value="KDR81377.1"/>
    <property type="molecule type" value="Genomic_DNA"/>
</dbReference>
<feature type="domain" description="UBA" evidence="3">
    <location>
        <begin position="1212"/>
        <end position="1255"/>
    </location>
</feature>
<dbReference type="InterPro" id="IPR000261">
    <property type="entry name" value="EH_dom"/>
</dbReference>
<evidence type="ECO:0000256" key="1">
    <source>
        <dbReference type="SAM" id="Coils"/>
    </source>
</evidence>
<evidence type="ECO:0000313" key="5">
    <source>
        <dbReference type="EMBL" id="KDR81377.1"/>
    </source>
</evidence>
<dbReference type="OrthoDB" id="524326at2759"/>
<dbReference type="CDD" id="cd00052">
    <property type="entry name" value="EH"/>
    <property type="match status" value="3"/>
</dbReference>
<feature type="domain" description="EH" evidence="4">
    <location>
        <begin position="293"/>
        <end position="382"/>
    </location>
</feature>
<dbReference type="PROSITE" id="PS50031">
    <property type="entry name" value="EH"/>
    <property type="match status" value="3"/>
</dbReference>
<dbReference type="Pfam" id="PF00627">
    <property type="entry name" value="UBA"/>
    <property type="match status" value="1"/>
</dbReference>
<sequence>MSTNFSPTPAELTVVSQIFAQADPQKLGVLTGDVAVRVFGGAKLLPTVLGEIWNLADEDNKGWLPKKGVAIAVRLIGWAQKGEKITQALANKPGPLAVIEGITAVSQQTTGMSLPKSPPPAFPPLSPHDKTKFQNMFMKYGPQNGLLSGDKARDIFVKSKLSNEQLLKIWNLADTQDRGVLDSTDFAIGMYFIQGVMTGKISFIPTALPPGLLQQAGGPGNSPSVRSHVTGTSGSFSPVSSTFGAQHTGQSQMLQPDYTGLSSSFISPNLPARPNPVSHGNGRALDWDVTPAEKSSADNFFETLDVQRRGYIEGDVAVPFMLKSQLPGEVLAQVWDLADIHNDGRLTRDGFAIAMHLIQKKLTGKEIPPTLPPSLVPPSLRDGRGSAPAVSPFSPLHAQPQQPEPAVDLFSFDDTPPPSAITPQPTNVMPALKNQSTGTPSGFPPIPNQRIREADPFTASPFHTPPRQDLLSDDDMHVAASPPLQDQSAEIGNLKNQLQSTNKSLSNVKEERETLERTLAEQASLLSTIQTQLSSAKAAYETETNLLASFKERRATQVADIQKTKEELIRAESDLSAVRVEKAEIEGAFLRDKEEARDLHKRMVEAGRQAEALKADVDKLKKEAKQQKGLLAIARKQLSTKESEKAKAEKEHEEALAEVTTIGQEKEGVEAEIATFDSLSETHLAHPKSPSDSLVFAAAQPLPVTPELPELSTPSKSNNPFERLAMSSGNSTPRSQSPFLPLSGTILSLAPNSTNATMTTSPPPLALSAENGISSPPQDDTELFYLGNEPSPIKGLENVVSPGTANGTEYFMTPPTSAINDSDLPMNPKDRFPSLDELPSPDLLAKKDASPASPVANPPLDHPETDLGARLKEMELEDSSDSDEDSDDMNVTAPSAANGKPFVEPHVVPPVVDQVSTSTISFDDVFGADDPKESSLTNGNATPIGVPSVVTDHPTNSFTPKPVDETRVVAGVNEFDETLAKLPSSAAATPATFSFDTAFDDNFDFASASKAAELAPVEQKEIAPKSDFDDVFGATSPAAAGPSTQPIPVSGQPTATTTVTTPSNPPKFETSFEAAFAGFDSVTGPKFGDTTFSASPSTTVPTENMSLPGSFPISPVPASPKAVAPAPRAVEIRTSPPPRERSPPPRMASPKPRLSSSSSKETNEKLKEPTTRHSKLSIRLPFGKKKKQQEPMLPPPSLLTPPVEHPHRIATPANEDDVEPVKQLTAMGFTRSQAIDALEKYGYDVQKALNSLLPQ</sequence>
<feature type="region of interest" description="Disordered" evidence="2">
    <location>
        <begin position="379"/>
        <end position="444"/>
    </location>
</feature>
<evidence type="ECO:0000259" key="4">
    <source>
        <dbReference type="PROSITE" id="PS50031"/>
    </source>
</evidence>
<dbReference type="GO" id="GO:0005737">
    <property type="term" value="C:cytoplasm"/>
    <property type="evidence" value="ECO:0007669"/>
    <property type="project" value="TreeGrafter"/>
</dbReference>
<dbReference type="Pfam" id="PF12763">
    <property type="entry name" value="EH"/>
    <property type="match status" value="3"/>
</dbReference>
<dbReference type="AlphaFoldDB" id="A0A067TG96"/>
<keyword evidence="6" id="KW-1185">Reference proteome</keyword>
<feature type="compositionally biased region" description="Basic and acidic residues" evidence="2">
    <location>
        <begin position="861"/>
        <end position="874"/>
    </location>
</feature>
<feature type="compositionally biased region" description="Polar residues" evidence="2">
    <location>
        <begin position="1093"/>
        <end position="1107"/>
    </location>
</feature>
<dbReference type="InterPro" id="IPR015940">
    <property type="entry name" value="UBA"/>
</dbReference>
<accession>A0A067TG96</accession>
<keyword evidence="1" id="KW-0175">Coiled coil</keyword>
<feature type="region of interest" description="Disordered" evidence="2">
    <location>
        <begin position="929"/>
        <end position="962"/>
    </location>
</feature>
<dbReference type="GO" id="GO:0006897">
    <property type="term" value="P:endocytosis"/>
    <property type="evidence" value="ECO:0007669"/>
    <property type="project" value="TreeGrafter"/>
</dbReference>
<evidence type="ECO:0000256" key="2">
    <source>
        <dbReference type="SAM" id="MobiDB-lite"/>
    </source>
</evidence>
<dbReference type="HOGENOM" id="CLU_006395_0_0_1"/>
<evidence type="ECO:0000259" key="3">
    <source>
        <dbReference type="PROSITE" id="PS50030"/>
    </source>
</evidence>
<dbReference type="PANTHER" id="PTHR11216:SF170">
    <property type="entry name" value="DYNAMIN ASSOCIATED PROTEIN 160, ISOFORM D"/>
    <property type="match status" value="1"/>
</dbReference>
<name>A0A067TG96_GALM3</name>
<protein>
    <submittedName>
        <fullName evidence="5">Uncharacterized protein</fullName>
    </submittedName>
</protein>
<feature type="coiled-coil region" evidence="1">
    <location>
        <begin position="561"/>
        <end position="665"/>
    </location>
</feature>
<dbReference type="Gene3D" id="1.10.238.10">
    <property type="entry name" value="EF-hand"/>
    <property type="match status" value="3"/>
</dbReference>
<feature type="region of interest" description="Disordered" evidence="2">
    <location>
        <begin position="1093"/>
        <end position="1218"/>
    </location>
</feature>
<proteinExistence type="predicted"/>
<dbReference type="CDD" id="cd14270">
    <property type="entry name" value="UBA"/>
    <property type="match status" value="1"/>
</dbReference>
<feature type="domain" description="EH" evidence="4">
    <location>
        <begin position="11"/>
        <end position="96"/>
    </location>
</feature>